<reference evidence="1" key="2">
    <citation type="journal article" date="2018" name="Genome Biol.">
        <title>SKESA: strategic k-mer extension for scrupulous assemblies.</title>
        <authorList>
            <person name="Souvorov A."/>
            <person name="Agarwala R."/>
            <person name="Lipman D.J."/>
        </authorList>
    </citation>
    <scope>NUCLEOTIDE SEQUENCE</scope>
    <source>
        <strain evidence="1">HN1000</strain>
    </source>
</reference>
<dbReference type="RefSeq" id="WP_018112666.1">
    <property type="nucleotide sequence ID" value="NZ_BINM01000106.1"/>
</dbReference>
<accession>A0A9X8WRU4</accession>
<organism evidence="2 3">
    <name type="scientific">Clostridioides difficile</name>
    <name type="common">Peptoclostridium difficile</name>
    <dbReference type="NCBI Taxonomy" id="1496"/>
    <lineage>
        <taxon>Bacteria</taxon>
        <taxon>Bacillati</taxon>
        <taxon>Bacillota</taxon>
        <taxon>Clostridia</taxon>
        <taxon>Peptostreptococcales</taxon>
        <taxon>Peptostreptococcaceae</taxon>
        <taxon>Clostridioides</taxon>
    </lineage>
</organism>
<reference evidence="1" key="3">
    <citation type="submission" date="2021-06" db="EMBL/GenBank/DDBJ databases">
        <authorList>
            <consortium name="NCBI Pathogen Detection Project"/>
        </authorList>
    </citation>
    <scope>NUCLEOTIDE SEQUENCE</scope>
    <source>
        <strain evidence="1">HN1000</strain>
    </source>
</reference>
<dbReference type="EMBL" id="DAEPXK010000008">
    <property type="protein sequence ID" value="HBH1541531.1"/>
    <property type="molecule type" value="Genomic_DNA"/>
</dbReference>
<dbReference type="EMBL" id="FUPS01000014">
    <property type="protein sequence ID" value="SJS99628.1"/>
    <property type="molecule type" value="Genomic_DNA"/>
</dbReference>
<sequence>MLINKAKGIKTSLETSSLRELKGYIKDLRKALSGYKYKNKIDEITEYQIDKLCYKIDNTDIFDLKYKEIEKYIDNLILIINFIFMEM</sequence>
<evidence type="ECO:0000313" key="1">
    <source>
        <dbReference type="EMBL" id="HBH1541531.1"/>
    </source>
</evidence>
<protein>
    <submittedName>
        <fullName evidence="2">Uncharacterized protein</fullName>
    </submittedName>
</protein>
<dbReference type="Proteomes" id="UP000878956">
    <property type="component" value="Unassembled WGS sequence"/>
</dbReference>
<comment type="caution">
    <text evidence="2">The sequence shown here is derived from an EMBL/GenBank/DDBJ whole genome shotgun (WGS) entry which is preliminary data.</text>
</comment>
<evidence type="ECO:0000313" key="3">
    <source>
        <dbReference type="Proteomes" id="UP000189137"/>
    </source>
</evidence>
<reference evidence="2 3" key="1">
    <citation type="submission" date="2017-02" db="EMBL/GenBank/DDBJ databases">
        <authorList>
            <consortium name="Pathogen Informatics"/>
        </authorList>
    </citation>
    <scope>NUCLEOTIDE SEQUENCE [LARGE SCALE GENOMIC DNA]</scope>
    <source>
        <strain evidence="2 3">VRECD0157</strain>
    </source>
</reference>
<dbReference type="AlphaFoldDB" id="A0A9X8WRU4"/>
<gene>
    <name evidence="1" type="ORF">KRM00_000992</name>
    <name evidence="2" type="ORF">SAMEA3375112_03378</name>
</gene>
<evidence type="ECO:0000313" key="2">
    <source>
        <dbReference type="EMBL" id="SJS99628.1"/>
    </source>
</evidence>
<name>A0A9X8WRU4_CLODI</name>
<proteinExistence type="predicted"/>
<dbReference type="Proteomes" id="UP000189137">
    <property type="component" value="Unassembled WGS sequence"/>
</dbReference>